<protein>
    <submittedName>
        <fullName evidence="4">TetR/AcrR family transcriptional regulator</fullName>
    </submittedName>
</protein>
<dbReference type="Pfam" id="PF00440">
    <property type="entry name" value="TetR_N"/>
    <property type="match status" value="1"/>
</dbReference>
<dbReference type="InterPro" id="IPR009057">
    <property type="entry name" value="Homeodomain-like_sf"/>
</dbReference>
<keyword evidence="1 2" id="KW-0238">DNA-binding</keyword>
<dbReference type="PANTHER" id="PTHR30055">
    <property type="entry name" value="HTH-TYPE TRANSCRIPTIONAL REGULATOR RUTR"/>
    <property type="match status" value="1"/>
</dbReference>
<feature type="DNA-binding region" description="H-T-H motif" evidence="2">
    <location>
        <begin position="24"/>
        <end position="43"/>
    </location>
</feature>
<proteinExistence type="predicted"/>
<evidence type="ECO:0000313" key="5">
    <source>
        <dbReference type="Proteomes" id="UP001597182"/>
    </source>
</evidence>
<comment type="caution">
    <text evidence="4">The sequence shown here is derived from an EMBL/GenBank/DDBJ whole genome shotgun (WGS) entry which is preliminary data.</text>
</comment>
<evidence type="ECO:0000313" key="4">
    <source>
        <dbReference type="EMBL" id="MFD1234661.1"/>
    </source>
</evidence>
<dbReference type="SUPFAM" id="SSF48498">
    <property type="entry name" value="Tetracyclin repressor-like, C-terminal domain"/>
    <property type="match status" value="1"/>
</dbReference>
<evidence type="ECO:0000259" key="3">
    <source>
        <dbReference type="PROSITE" id="PS50977"/>
    </source>
</evidence>
<dbReference type="InterPro" id="IPR050109">
    <property type="entry name" value="HTH-type_TetR-like_transc_reg"/>
</dbReference>
<dbReference type="SUPFAM" id="SSF46689">
    <property type="entry name" value="Homeodomain-like"/>
    <property type="match status" value="1"/>
</dbReference>
<dbReference type="PANTHER" id="PTHR30055:SF219">
    <property type="entry name" value="TRANSCRIPTIONAL REGULATORY PROTEIN"/>
    <property type="match status" value="1"/>
</dbReference>
<dbReference type="Gene3D" id="1.10.357.10">
    <property type="entry name" value="Tetracycline Repressor, domain 2"/>
    <property type="match status" value="1"/>
</dbReference>
<reference evidence="5" key="1">
    <citation type="journal article" date="2019" name="Int. J. Syst. Evol. Microbiol.">
        <title>The Global Catalogue of Microorganisms (GCM) 10K type strain sequencing project: providing services to taxonomists for standard genome sequencing and annotation.</title>
        <authorList>
            <consortium name="The Broad Institute Genomics Platform"/>
            <consortium name="The Broad Institute Genome Sequencing Center for Infectious Disease"/>
            <person name="Wu L."/>
            <person name="Ma J."/>
        </authorList>
    </citation>
    <scope>NUCLEOTIDE SEQUENCE [LARGE SCALE GENOMIC DNA]</scope>
    <source>
        <strain evidence="5">CCUG 49018</strain>
    </source>
</reference>
<evidence type="ECO:0000256" key="2">
    <source>
        <dbReference type="PROSITE-ProRule" id="PRU00335"/>
    </source>
</evidence>
<gene>
    <name evidence="4" type="ORF">ACFQ34_15330</name>
</gene>
<name>A0ABW3VHB1_9PSEU</name>
<keyword evidence="5" id="KW-1185">Reference proteome</keyword>
<dbReference type="PRINTS" id="PR00455">
    <property type="entry name" value="HTHTETR"/>
</dbReference>
<accession>A0ABW3VHB1</accession>
<dbReference type="EMBL" id="JBHTMB010000137">
    <property type="protein sequence ID" value="MFD1234661.1"/>
    <property type="molecule type" value="Genomic_DNA"/>
</dbReference>
<feature type="domain" description="HTH tetR-type" evidence="3">
    <location>
        <begin position="1"/>
        <end position="61"/>
    </location>
</feature>
<dbReference type="PROSITE" id="PS50977">
    <property type="entry name" value="HTH_TETR_2"/>
    <property type="match status" value="1"/>
</dbReference>
<dbReference type="Proteomes" id="UP001597182">
    <property type="component" value="Unassembled WGS sequence"/>
</dbReference>
<sequence>MGHRDELLAGARECLHDKGWSRTSARDVVAASGTNLASIGYHFGSKDALLAAALVAMTRDCAAAVDAALTEAVTEESPAPAPTPLDRFERTWDRVVDRVARDERMVTATVEALAQAPRVPEVRDALAAAADLTREDLALTFHADEDDGRTHALGAFYQALLIGTLVQWAVDPASAPSGRDLADALRVVVADAAGH</sequence>
<organism evidence="4 5">
    <name type="scientific">Pseudonocardia benzenivorans</name>
    <dbReference type="NCBI Taxonomy" id="228005"/>
    <lineage>
        <taxon>Bacteria</taxon>
        <taxon>Bacillati</taxon>
        <taxon>Actinomycetota</taxon>
        <taxon>Actinomycetes</taxon>
        <taxon>Pseudonocardiales</taxon>
        <taxon>Pseudonocardiaceae</taxon>
        <taxon>Pseudonocardia</taxon>
    </lineage>
</organism>
<dbReference type="InterPro" id="IPR036271">
    <property type="entry name" value="Tet_transcr_reg_TetR-rel_C_sf"/>
</dbReference>
<evidence type="ECO:0000256" key="1">
    <source>
        <dbReference type="ARBA" id="ARBA00023125"/>
    </source>
</evidence>
<dbReference type="InterPro" id="IPR001647">
    <property type="entry name" value="HTH_TetR"/>
</dbReference>
<dbReference type="RefSeq" id="WP_103380487.1">
    <property type="nucleotide sequence ID" value="NZ_BAABKS010000085.1"/>
</dbReference>